<gene>
    <name evidence="2" type="ORF">GCM10023213_05250</name>
</gene>
<accession>A0ABP9NYV6</accession>
<evidence type="ECO:0000256" key="1">
    <source>
        <dbReference type="SAM" id="SignalP"/>
    </source>
</evidence>
<reference evidence="3" key="1">
    <citation type="journal article" date="2019" name="Int. J. Syst. Evol. Microbiol.">
        <title>The Global Catalogue of Microorganisms (GCM) 10K type strain sequencing project: providing services to taxonomists for standard genome sequencing and annotation.</title>
        <authorList>
            <consortium name="The Broad Institute Genomics Platform"/>
            <consortium name="The Broad Institute Genome Sequencing Center for Infectious Disease"/>
            <person name="Wu L."/>
            <person name="Ma J."/>
        </authorList>
    </citation>
    <scope>NUCLEOTIDE SEQUENCE [LARGE SCALE GENOMIC DNA]</scope>
    <source>
        <strain evidence="3">JCM 18053</strain>
    </source>
</reference>
<dbReference type="EMBL" id="BAABIA010000001">
    <property type="protein sequence ID" value="GAA5134120.1"/>
    <property type="molecule type" value="Genomic_DNA"/>
</dbReference>
<comment type="caution">
    <text evidence="2">The sequence shown here is derived from an EMBL/GenBank/DDBJ whole genome shotgun (WGS) entry which is preliminary data.</text>
</comment>
<dbReference type="Proteomes" id="UP001499852">
    <property type="component" value="Unassembled WGS sequence"/>
</dbReference>
<evidence type="ECO:0000313" key="3">
    <source>
        <dbReference type="Proteomes" id="UP001499852"/>
    </source>
</evidence>
<evidence type="ECO:0000313" key="2">
    <source>
        <dbReference type="EMBL" id="GAA5134120.1"/>
    </source>
</evidence>
<dbReference type="Gene3D" id="1.10.620.20">
    <property type="entry name" value="Ribonucleotide Reductase, subunit A"/>
    <property type="match status" value="1"/>
</dbReference>
<organism evidence="2 3">
    <name type="scientific">Prosthecobacter algae</name>
    <dbReference type="NCBI Taxonomy" id="1144682"/>
    <lineage>
        <taxon>Bacteria</taxon>
        <taxon>Pseudomonadati</taxon>
        <taxon>Verrucomicrobiota</taxon>
        <taxon>Verrucomicrobiia</taxon>
        <taxon>Verrucomicrobiales</taxon>
        <taxon>Verrucomicrobiaceae</taxon>
        <taxon>Prosthecobacter</taxon>
    </lineage>
</organism>
<evidence type="ECO:0008006" key="4">
    <source>
        <dbReference type="Google" id="ProtNLM"/>
    </source>
</evidence>
<feature type="signal peptide" evidence="1">
    <location>
        <begin position="1"/>
        <end position="22"/>
    </location>
</feature>
<sequence length="92" mass="10003">MKRTSFLTVLAAAFFSVSLATAADKTPEGLPADYPLKKCVVSDEPFGGEMGKPVKVTHEGTDVYLCCKACLKDFKKDPTKYTQKVKDAAPKK</sequence>
<dbReference type="RefSeq" id="WP_345734824.1">
    <property type="nucleotide sequence ID" value="NZ_BAABIA010000001.1"/>
</dbReference>
<keyword evidence="3" id="KW-1185">Reference proteome</keyword>
<keyword evidence="1" id="KW-0732">Signal</keyword>
<dbReference type="InterPro" id="IPR012348">
    <property type="entry name" value="RNR-like"/>
</dbReference>
<protein>
    <recommendedName>
        <fullName evidence="4">TRASH domain-containing protein</fullName>
    </recommendedName>
</protein>
<proteinExistence type="predicted"/>
<feature type="chain" id="PRO_5046301638" description="TRASH domain-containing protein" evidence="1">
    <location>
        <begin position="23"/>
        <end position="92"/>
    </location>
</feature>
<name>A0ABP9NYV6_9BACT</name>